<organism evidence="8 9">
    <name type="scientific">Streptomyces mobaraensis</name>
    <name type="common">Streptoverticillium mobaraense</name>
    <dbReference type="NCBI Taxonomy" id="35621"/>
    <lineage>
        <taxon>Bacteria</taxon>
        <taxon>Bacillati</taxon>
        <taxon>Actinomycetota</taxon>
        <taxon>Actinomycetes</taxon>
        <taxon>Kitasatosporales</taxon>
        <taxon>Streptomycetaceae</taxon>
        <taxon>Streptomyces</taxon>
    </lineage>
</organism>
<keyword evidence="2" id="KW-0902">Two-component regulatory system</keyword>
<dbReference type="InterPro" id="IPR051677">
    <property type="entry name" value="AfsR-DnrI-RedD_regulator"/>
</dbReference>
<dbReference type="Pfam" id="PF00486">
    <property type="entry name" value="Trans_reg_C"/>
    <property type="match status" value="1"/>
</dbReference>
<keyword evidence="3" id="KW-0805">Transcription regulation</keyword>
<dbReference type="Gene3D" id="1.25.40.10">
    <property type="entry name" value="Tetratricopeptide repeat domain"/>
    <property type="match status" value="1"/>
</dbReference>
<gene>
    <name evidence="8" type="ORF">FRZ00_20280</name>
</gene>
<evidence type="ECO:0000256" key="1">
    <source>
        <dbReference type="ARBA" id="ARBA00005820"/>
    </source>
</evidence>
<evidence type="ECO:0000256" key="4">
    <source>
        <dbReference type="ARBA" id="ARBA00023125"/>
    </source>
</evidence>
<evidence type="ECO:0000313" key="9">
    <source>
        <dbReference type="Proteomes" id="UP000327000"/>
    </source>
</evidence>
<dbReference type="InterPro" id="IPR011990">
    <property type="entry name" value="TPR-like_helical_dom_sf"/>
</dbReference>
<evidence type="ECO:0000256" key="5">
    <source>
        <dbReference type="ARBA" id="ARBA00023163"/>
    </source>
</evidence>
<reference evidence="8 9" key="1">
    <citation type="journal article" date="2019" name="Microb. Cell Fact.">
        <title>Exploring novel herbicidin analogues by transcriptional regulator overexpression and MS/MS molecular networking.</title>
        <authorList>
            <person name="Shi Y."/>
            <person name="Gu R."/>
            <person name="Li Y."/>
            <person name="Wang X."/>
            <person name="Ren W."/>
            <person name="Li X."/>
            <person name="Wang L."/>
            <person name="Xie Y."/>
            <person name="Hong B."/>
        </authorList>
    </citation>
    <scope>NUCLEOTIDE SEQUENCE [LARGE SCALE GENOMIC DNA]</scope>
    <source>
        <strain evidence="8 9">US-43</strain>
    </source>
</reference>
<keyword evidence="4 6" id="KW-0238">DNA-binding</keyword>
<evidence type="ECO:0000256" key="3">
    <source>
        <dbReference type="ARBA" id="ARBA00023015"/>
    </source>
</evidence>
<proteinExistence type="inferred from homology"/>
<comment type="caution">
    <text evidence="8">The sequence shown here is derived from an EMBL/GenBank/DDBJ whole genome shotgun (WGS) entry which is preliminary data.</text>
</comment>
<dbReference type="SUPFAM" id="SSF46894">
    <property type="entry name" value="C-terminal effector domain of the bipartite response regulators"/>
    <property type="match status" value="1"/>
</dbReference>
<dbReference type="EMBL" id="VOKX01000040">
    <property type="protein sequence ID" value="KAB7841642.1"/>
    <property type="molecule type" value="Genomic_DNA"/>
</dbReference>
<comment type="similarity">
    <text evidence="1">Belongs to the AfsR/DnrI/RedD regulatory family.</text>
</comment>
<evidence type="ECO:0000313" key="8">
    <source>
        <dbReference type="EMBL" id="KAB7841642.1"/>
    </source>
</evidence>
<dbReference type="InterPro" id="IPR001867">
    <property type="entry name" value="OmpR/PhoB-type_DNA-bd"/>
</dbReference>
<keyword evidence="9" id="KW-1185">Reference proteome</keyword>
<dbReference type="PANTHER" id="PTHR35807:SF1">
    <property type="entry name" value="TRANSCRIPTIONAL REGULATOR REDD"/>
    <property type="match status" value="1"/>
</dbReference>
<dbReference type="InterPro" id="IPR005158">
    <property type="entry name" value="BTAD"/>
</dbReference>
<sequence length="266" mass="29622">MRYEMLGPLRVTDGSKSMTINAHKVEVVLSVLLVRADQVVSPEQLMAEIWGEDLPRRATAGLHVYISQLRKFLKRPGVAGNPVETRAPGYVLHKGDDEIDAQIFPQLVDEGRTLLREGRHDEAACRFEQALALWRGPALGHGGKGPAVAGPIIDGFATWLTETRLECQEMLAECRLQLGRHREAVGMLYALTAENPMREVFYRQLMLALYRSERQADALKVYQSVRRTLKDELGLEPGRPLQNLQQAILAGDTELLAPPPLALSGR</sequence>
<dbReference type="InterPro" id="IPR016032">
    <property type="entry name" value="Sig_transdc_resp-reg_C-effctor"/>
</dbReference>
<dbReference type="CDD" id="cd15831">
    <property type="entry name" value="BTAD"/>
    <property type="match status" value="1"/>
</dbReference>
<protein>
    <submittedName>
        <fullName evidence="8">AfsR/SARP family transcriptional regulator</fullName>
    </submittedName>
</protein>
<dbReference type="GO" id="GO:0000160">
    <property type="term" value="P:phosphorelay signal transduction system"/>
    <property type="evidence" value="ECO:0007669"/>
    <property type="project" value="UniProtKB-KW"/>
</dbReference>
<dbReference type="GO" id="GO:0006355">
    <property type="term" value="P:regulation of DNA-templated transcription"/>
    <property type="evidence" value="ECO:0007669"/>
    <property type="project" value="InterPro"/>
</dbReference>
<feature type="domain" description="OmpR/PhoB-type" evidence="7">
    <location>
        <begin position="1"/>
        <end position="94"/>
    </location>
</feature>
<dbReference type="AlphaFoldDB" id="A0A5N5W4Y8"/>
<feature type="DNA-binding region" description="OmpR/PhoB-type" evidence="6">
    <location>
        <begin position="1"/>
        <end position="94"/>
    </location>
</feature>
<dbReference type="PROSITE" id="PS51755">
    <property type="entry name" value="OMPR_PHOB"/>
    <property type="match status" value="1"/>
</dbReference>
<evidence type="ECO:0000259" key="7">
    <source>
        <dbReference type="PROSITE" id="PS51755"/>
    </source>
</evidence>
<accession>A0A5N5W4Y8</accession>
<dbReference type="SMART" id="SM01043">
    <property type="entry name" value="BTAD"/>
    <property type="match status" value="1"/>
</dbReference>
<name>A0A5N5W4Y8_STRMB</name>
<dbReference type="InterPro" id="IPR036388">
    <property type="entry name" value="WH-like_DNA-bd_sf"/>
</dbReference>
<dbReference type="SUPFAM" id="SSF48452">
    <property type="entry name" value="TPR-like"/>
    <property type="match status" value="1"/>
</dbReference>
<dbReference type="Gene3D" id="1.10.10.10">
    <property type="entry name" value="Winged helix-like DNA-binding domain superfamily/Winged helix DNA-binding domain"/>
    <property type="match status" value="1"/>
</dbReference>
<dbReference type="SMART" id="SM00862">
    <property type="entry name" value="Trans_reg_C"/>
    <property type="match status" value="1"/>
</dbReference>
<dbReference type="RefSeq" id="WP_152264448.1">
    <property type="nucleotide sequence ID" value="NZ_JBFADJ010000027.1"/>
</dbReference>
<evidence type="ECO:0000256" key="2">
    <source>
        <dbReference type="ARBA" id="ARBA00023012"/>
    </source>
</evidence>
<dbReference type="GO" id="GO:0003677">
    <property type="term" value="F:DNA binding"/>
    <property type="evidence" value="ECO:0007669"/>
    <property type="project" value="UniProtKB-UniRule"/>
</dbReference>
<dbReference type="PANTHER" id="PTHR35807">
    <property type="entry name" value="TRANSCRIPTIONAL REGULATOR REDD-RELATED"/>
    <property type="match status" value="1"/>
</dbReference>
<dbReference type="Pfam" id="PF03704">
    <property type="entry name" value="BTAD"/>
    <property type="match status" value="1"/>
</dbReference>
<keyword evidence="5" id="KW-0804">Transcription</keyword>
<evidence type="ECO:0000256" key="6">
    <source>
        <dbReference type="PROSITE-ProRule" id="PRU01091"/>
    </source>
</evidence>
<dbReference type="OrthoDB" id="4336084at2"/>
<dbReference type="Proteomes" id="UP000327000">
    <property type="component" value="Unassembled WGS sequence"/>
</dbReference>